<proteinExistence type="predicted"/>
<dbReference type="Proteomes" id="UP000030652">
    <property type="component" value="Unassembled WGS sequence"/>
</dbReference>
<dbReference type="PROSITE" id="PS51257">
    <property type="entry name" value="PROKAR_LIPOPROTEIN"/>
    <property type="match status" value="1"/>
</dbReference>
<name>A0A0B0EJU9_9BACT</name>
<dbReference type="eggNOG" id="COG0823">
    <property type="taxonomic scope" value="Bacteria"/>
</dbReference>
<feature type="chain" id="PRO_5002074484" evidence="2">
    <location>
        <begin position="27"/>
        <end position="341"/>
    </location>
</feature>
<accession>A0A0B0EJU9</accession>
<feature type="region of interest" description="Disordered" evidence="1">
    <location>
        <begin position="204"/>
        <end position="226"/>
    </location>
</feature>
<evidence type="ECO:0000313" key="3">
    <source>
        <dbReference type="EMBL" id="KHE93322.1"/>
    </source>
</evidence>
<feature type="signal peptide" evidence="2">
    <location>
        <begin position="1"/>
        <end position="26"/>
    </location>
</feature>
<dbReference type="PANTHER" id="PTHR36842">
    <property type="entry name" value="PROTEIN TOLB HOMOLOG"/>
    <property type="match status" value="1"/>
</dbReference>
<protein>
    <submittedName>
        <fullName evidence="3">Protein TolB</fullName>
    </submittedName>
</protein>
<dbReference type="EMBL" id="JRYO01000061">
    <property type="protein sequence ID" value="KHE93322.1"/>
    <property type="molecule type" value="Genomic_DNA"/>
</dbReference>
<reference evidence="3 4" key="1">
    <citation type="submission" date="2014-10" db="EMBL/GenBank/DDBJ databases">
        <title>Draft genome of anammox bacterium scalindua brodae, obtained using differential coverage binning of sequence data from two enrichment reactors.</title>
        <authorList>
            <person name="Speth D.R."/>
            <person name="Russ L."/>
            <person name="Kartal B."/>
            <person name="Op den Camp H.J."/>
            <person name="Dutilh B.E."/>
            <person name="Jetten M.S."/>
        </authorList>
    </citation>
    <scope>NUCLEOTIDE SEQUENCE [LARGE SCALE GENOMIC DNA]</scope>
    <source>
        <strain evidence="3">RU1</strain>
    </source>
</reference>
<dbReference type="AlphaFoldDB" id="A0A0B0EJU9"/>
<dbReference type="PANTHER" id="PTHR36842:SF1">
    <property type="entry name" value="PROTEIN TOLB"/>
    <property type="match status" value="1"/>
</dbReference>
<dbReference type="Gene3D" id="2.120.10.30">
    <property type="entry name" value="TolB, C-terminal domain"/>
    <property type="match status" value="2"/>
</dbReference>
<evidence type="ECO:0000256" key="1">
    <source>
        <dbReference type="SAM" id="MobiDB-lite"/>
    </source>
</evidence>
<evidence type="ECO:0000256" key="2">
    <source>
        <dbReference type="SAM" id="SignalP"/>
    </source>
</evidence>
<dbReference type="InterPro" id="IPR011042">
    <property type="entry name" value="6-blade_b-propeller_TolB-like"/>
</dbReference>
<gene>
    <name evidence="3" type="primary">tolB_1</name>
    <name evidence="3" type="ORF">SCABRO_00927</name>
</gene>
<comment type="caution">
    <text evidence="3">The sequence shown here is derived from an EMBL/GenBank/DDBJ whole genome shotgun (WGS) entry which is preliminary data.</text>
</comment>
<sequence length="341" mass="38026">MLFHKKLLIILTLLLCYSAISCDAEAKEKSGGFGIFTSTLDGKNFREIISDPYREINHARVSPDKKWVTFSRFNKRKLFSKLAEEKNGYTETEIMVASLDGTEMVSLTKPRKNIINVNSYWAPDGRGLVYMSNDNNDKRKLRIKHIDIVSGVITDVSPQEIPWASDPHQVGNTIVFPATMDTSDVRSIWLMNVGSNKATPVTFPDVPKSALSGKPPAGDSDPKISPDGTKVAFTRHFGKGNYHNCVVDLETGEEKDFSSPTTVDVMPEWSSDGKLLIYWHVDMKNIRKIGLYTVDPESNNAPQQVPLPRGYHFKMPAFFPGEGSGKDARIIFTGKVVPGLR</sequence>
<dbReference type="SUPFAM" id="SSF69304">
    <property type="entry name" value="Tricorn protease N-terminal domain"/>
    <property type="match status" value="1"/>
</dbReference>
<evidence type="ECO:0000313" key="4">
    <source>
        <dbReference type="Proteomes" id="UP000030652"/>
    </source>
</evidence>
<organism evidence="3 4">
    <name type="scientific">Candidatus Scalindua brodae</name>
    <dbReference type="NCBI Taxonomy" id="237368"/>
    <lineage>
        <taxon>Bacteria</taxon>
        <taxon>Pseudomonadati</taxon>
        <taxon>Planctomycetota</taxon>
        <taxon>Candidatus Brocadiia</taxon>
        <taxon>Candidatus Brocadiales</taxon>
        <taxon>Candidatus Scalinduaceae</taxon>
        <taxon>Candidatus Scalindua</taxon>
    </lineage>
</organism>
<keyword evidence="2" id="KW-0732">Signal</keyword>